<dbReference type="GO" id="GO:0034472">
    <property type="term" value="P:snRNA 3'-end processing"/>
    <property type="evidence" value="ECO:0007669"/>
    <property type="project" value="TreeGrafter"/>
</dbReference>
<name>A0A8D9AMA0_9HEMI</name>
<evidence type="ECO:0000313" key="3">
    <source>
        <dbReference type="EMBL" id="CAG6766476.1"/>
    </source>
</evidence>
<dbReference type="InterPro" id="IPR051113">
    <property type="entry name" value="Integrator_subunit6"/>
</dbReference>
<feature type="compositionally biased region" description="Low complexity" evidence="1">
    <location>
        <begin position="733"/>
        <end position="744"/>
    </location>
</feature>
<feature type="compositionally biased region" description="Pro residues" evidence="1">
    <location>
        <begin position="798"/>
        <end position="817"/>
    </location>
</feature>
<protein>
    <submittedName>
        <fullName evidence="3">Integrator complex subunit 6-A</fullName>
    </submittedName>
</protein>
<dbReference type="InterPro" id="IPR057413">
    <property type="entry name" value="Beta-barrel_INTS6"/>
</dbReference>
<dbReference type="GO" id="GO:0032039">
    <property type="term" value="C:integrator complex"/>
    <property type="evidence" value="ECO:0007669"/>
    <property type="project" value="TreeGrafter"/>
</dbReference>
<accession>A0A8D9AMA0</accession>
<dbReference type="Pfam" id="PF25462">
    <property type="entry name" value="Beta-barrel_INTS6"/>
    <property type="match status" value="1"/>
</dbReference>
<dbReference type="Gene3D" id="3.40.50.410">
    <property type="entry name" value="von Willebrand factor, type A domain"/>
    <property type="match status" value="1"/>
</dbReference>
<proteinExistence type="predicted"/>
<evidence type="ECO:0000256" key="1">
    <source>
        <dbReference type="SAM" id="MobiDB-lite"/>
    </source>
</evidence>
<sequence>MTIIVFLIDTSASMNQRAYLGGRPKLLDIAKGAVETFVKVRQRSPESRGDRYMLLTFEEPPSNIKAGWKENLTTFMTELKNLQCTGMTLLGAALKHTFDVLNMNRMQSGIDTYGQGRSPFFLEPAVIVVITDGGKLSNATGVQDEFNLPMHSPIPGSEMTREPFRWDQRLFSLVLRLAGTPCPDSNMGVVACDNSPIDAMCEVTGGRSYCVTSHRMLLQCIDSLVQKVQSGVVINFEKIGPDPPPLPNENKDPDLEEMDWDKEIINYPSNSLSEVKINSVINGMNNRNKGSSTPLAVGTDPALNNIAWHNCRKLIYVPRSAQKGFPVGFWPIPESFWPDITASSFPARSAHPNVKFTCTSQDPLVIENLPFDKYELEPSPLTQYILARKQPTICWQVFVANSYKNPDVGHPFGYLKASTNLSTVNLFVMPYNYPALLPLLDDFFKVHRMKVTPEWRNNFQKYITTMPCYYAAPLRRALIRMGMPSAVSQSLIPDSMDNSLSYSVLNYLKRMKIQAKNEFDRLCNEVSTKQNSNNKNPIAAESIRVMSRSPLKRDLISNPTLQDKFSSLKEQLSEFGGFVVGVERTRKHHPGSMSYRNPFDIQRRHLLDQVVRMRANFLQPQATQMKLLDEDYLHTMPISQMGNYQEYLKRMAAPLREVESTPVRQHMFGNPFKIDKRMMVDEADIDLVGGGGGSPHKGGGSKRSSSGDVTPRLASKRKPGPIPRHVTVKRQRTSSTSSLESEGSTPPPSPAPSPPPPSLSPCPSPLSSPSSPYPMSNGLPDPVPDEDTGGPLTIAEDPLPPLDHPPPPAPPILLPEPPHPHYLTNNHQDEHVPPPTPLLNHTNGTNHTTHPSPSLLNNHHGGVDSPPSPPSPTPTPNSDTLCPAEVKKHNMKVRAMVYKELLFFIVTMDSIQLPRF</sequence>
<reference evidence="3" key="1">
    <citation type="submission" date="2021-05" db="EMBL/GenBank/DDBJ databases">
        <authorList>
            <person name="Alioto T."/>
            <person name="Alioto T."/>
            <person name="Gomez Garrido J."/>
        </authorList>
    </citation>
    <scope>NUCLEOTIDE SEQUENCE</scope>
</reference>
<dbReference type="InterPro" id="IPR036465">
    <property type="entry name" value="vWFA_dom_sf"/>
</dbReference>
<feature type="compositionally biased region" description="Pro residues" evidence="1">
    <location>
        <begin position="745"/>
        <end position="766"/>
    </location>
</feature>
<dbReference type="PRINTS" id="PR01217">
    <property type="entry name" value="PRICHEXTENSN"/>
</dbReference>
<dbReference type="PROSITE" id="PS50234">
    <property type="entry name" value="VWFA"/>
    <property type="match status" value="1"/>
</dbReference>
<feature type="region of interest" description="Disordered" evidence="1">
    <location>
        <begin position="685"/>
        <end position="882"/>
    </location>
</feature>
<dbReference type="PANTHER" id="PTHR12957:SF2">
    <property type="entry name" value="INTEGRATOR COMPLEX SUBUNIT 6"/>
    <property type="match status" value="1"/>
</dbReference>
<dbReference type="CDD" id="cd00198">
    <property type="entry name" value="vWFA"/>
    <property type="match status" value="1"/>
</dbReference>
<feature type="compositionally biased region" description="Low complexity" evidence="1">
    <location>
        <begin position="838"/>
        <end position="851"/>
    </location>
</feature>
<dbReference type="Pfam" id="PF13519">
    <property type="entry name" value="VWA_2"/>
    <property type="match status" value="1"/>
</dbReference>
<feature type="domain" description="VWFA" evidence="2">
    <location>
        <begin position="3"/>
        <end position="133"/>
    </location>
</feature>
<dbReference type="FunFam" id="3.40.50.410:FF:000010">
    <property type="entry name" value="Integrator complex subunit 6 like"/>
    <property type="match status" value="1"/>
</dbReference>
<dbReference type="AlphaFoldDB" id="A0A8D9AMA0"/>
<evidence type="ECO:0000259" key="2">
    <source>
        <dbReference type="PROSITE" id="PS50234"/>
    </source>
</evidence>
<organism evidence="3">
    <name type="scientific">Cacopsylla melanoneura</name>
    <dbReference type="NCBI Taxonomy" id="428564"/>
    <lineage>
        <taxon>Eukaryota</taxon>
        <taxon>Metazoa</taxon>
        <taxon>Ecdysozoa</taxon>
        <taxon>Arthropoda</taxon>
        <taxon>Hexapoda</taxon>
        <taxon>Insecta</taxon>
        <taxon>Pterygota</taxon>
        <taxon>Neoptera</taxon>
        <taxon>Paraneoptera</taxon>
        <taxon>Hemiptera</taxon>
        <taxon>Sternorrhyncha</taxon>
        <taxon>Psylloidea</taxon>
        <taxon>Psyllidae</taxon>
        <taxon>Psyllinae</taxon>
        <taxon>Cacopsylla</taxon>
    </lineage>
</organism>
<dbReference type="InterPro" id="IPR002035">
    <property type="entry name" value="VWF_A"/>
</dbReference>
<feature type="compositionally biased region" description="Gly residues" evidence="1">
    <location>
        <begin position="688"/>
        <end position="698"/>
    </location>
</feature>
<dbReference type="PANTHER" id="PTHR12957">
    <property type="entry name" value="DEAD/H BOX POLYPEPTIDE 26/DICE1-RELATED"/>
    <property type="match status" value="1"/>
</dbReference>
<dbReference type="EMBL" id="HBUF01570906">
    <property type="protein sequence ID" value="CAG6766476.1"/>
    <property type="molecule type" value="Transcribed_RNA"/>
</dbReference>
<dbReference type="SUPFAM" id="SSF53300">
    <property type="entry name" value="vWA-like"/>
    <property type="match status" value="1"/>
</dbReference>
<feature type="compositionally biased region" description="Pro residues" evidence="1">
    <location>
        <begin position="866"/>
        <end position="875"/>
    </location>
</feature>